<accession>A0A147DAT4</accession>
<dbReference type="InterPro" id="IPR004675">
    <property type="entry name" value="AhpD_core"/>
</dbReference>
<dbReference type="AlphaFoldDB" id="A0A147DAT4"/>
<feature type="domain" description="Carboxymuconolactone decarboxylase-like" evidence="1">
    <location>
        <begin position="22"/>
        <end position="104"/>
    </location>
</feature>
<dbReference type="NCBIfam" id="TIGR00778">
    <property type="entry name" value="ahpD_dom"/>
    <property type="match status" value="1"/>
</dbReference>
<dbReference type="InterPro" id="IPR029032">
    <property type="entry name" value="AhpD-like"/>
</dbReference>
<comment type="caution">
    <text evidence="2">The sequence shown here is derived from an EMBL/GenBank/DDBJ whole genome shotgun (WGS) entry which is preliminary data.</text>
</comment>
<name>A0A147DAT4_9HYPH</name>
<dbReference type="PANTHER" id="PTHR34846">
    <property type="entry name" value="4-CARBOXYMUCONOLACTONE DECARBOXYLASE FAMILY PROTEIN (AFU_ORTHOLOGUE AFUA_6G11590)"/>
    <property type="match status" value="1"/>
</dbReference>
<keyword evidence="2" id="KW-0560">Oxidoreductase</keyword>
<sequence>MTELEGPKADPIDYAFFQRTAPEALAALAALGKAVDEAGLEKALTELVKLRVSQINGCAFCVAFHLNIARRIGVENPKLDLVSVWRDSAVFSAREREALGWAEALTTMAAQGAPSPEPSAEFSPREVLRLTVAIAHINAWNRIAGGLHFAPPALH</sequence>
<dbReference type="SUPFAM" id="SSF69118">
    <property type="entry name" value="AhpD-like"/>
    <property type="match status" value="1"/>
</dbReference>
<evidence type="ECO:0000313" key="3">
    <source>
        <dbReference type="Proteomes" id="UP000078272"/>
    </source>
</evidence>
<dbReference type="Gene3D" id="1.20.1290.10">
    <property type="entry name" value="AhpD-like"/>
    <property type="match status" value="1"/>
</dbReference>
<protein>
    <submittedName>
        <fullName evidence="2">Alkylhydroperoxidase</fullName>
    </submittedName>
</protein>
<proteinExistence type="predicted"/>
<gene>
    <name evidence="2" type="ORF">NS226_00110</name>
</gene>
<evidence type="ECO:0000313" key="2">
    <source>
        <dbReference type="EMBL" id="KTQ98656.1"/>
    </source>
</evidence>
<dbReference type="PANTHER" id="PTHR34846:SF7">
    <property type="entry name" value="BLL7811 PROTEIN"/>
    <property type="match status" value="1"/>
</dbReference>
<keyword evidence="2" id="KW-0575">Peroxidase</keyword>
<dbReference type="EMBL" id="LDPZ01000001">
    <property type="protein sequence ID" value="KTQ98656.1"/>
    <property type="molecule type" value="Genomic_DNA"/>
</dbReference>
<evidence type="ECO:0000259" key="1">
    <source>
        <dbReference type="Pfam" id="PF02627"/>
    </source>
</evidence>
<dbReference type="GO" id="GO:0051920">
    <property type="term" value="F:peroxiredoxin activity"/>
    <property type="evidence" value="ECO:0007669"/>
    <property type="project" value="InterPro"/>
</dbReference>
<dbReference type="OrthoDB" id="9801997at2"/>
<dbReference type="PATRIC" id="fig|401562.3.peg.28"/>
<dbReference type="Pfam" id="PF02627">
    <property type="entry name" value="CMD"/>
    <property type="match status" value="1"/>
</dbReference>
<organism evidence="2 3">
    <name type="scientific">Aureimonas ureilytica</name>
    <dbReference type="NCBI Taxonomy" id="401562"/>
    <lineage>
        <taxon>Bacteria</taxon>
        <taxon>Pseudomonadati</taxon>
        <taxon>Pseudomonadota</taxon>
        <taxon>Alphaproteobacteria</taxon>
        <taxon>Hyphomicrobiales</taxon>
        <taxon>Aurantimonadaceae</taxon>
        <taxon>Aureimonas</taxon>
    </lineage>
</organism>
<dbReference type="RefSeq" id="WP_058633265.1">
    <property type="nucleotide sequence ID" value="NZ_LDPZ01000001.1"/>
</dbReference>
<dbReference type="Proteomes" id="UP000078272">
    <property type="component" value="Unassembled WGS sequence"/>
</dbReference>
<reference evidence="2 3" key="1">
    <citation type="journal article" date="2016" name="Front. Microbiol.">
        <title>Genomic Resource of Rice Seed Associated Bacteria.</title>
        <authorList>
            <person name="Midha S."/>
            <person name="Bansal K."/>
            <person name="Sharma S."/>
            <person name="Kumar N."/>
            <person name="Patil P.P."/>
            <person name="Chaudhry V."/>
            <person name="Patil P.B."/>
        </authorList>
    </citation>
    <scope>NUCLEOTIDE SEQUENCE [LARGE SCALE GENOMIC DNA]</scope>
    <source>
        <strain evidence="2 3">NS226</strain>
    </source>
</reference>
<dbReference type="InterPro" id="IPR003779">
    <property type="entry name" value="CMD-like"/>
</dbReference>